<accession>A0A5C7G3M6</accession>
<name>A0A5C7G3M6_9BURK</name>
<dbReference type="InterPro" id="IPR032789">
    <property type="entry name" value="T2SS-T3SS_pil_N"/>
</dbReference>
<evidence type="ECO:0000313" key="5">
    <source>
        <dbReference type="EMBL" id="TXF99535.1"/>
    </source>
</evidence>
<feature type="signal peptide" evidence="2">
    <location>
        <begin position="1"/>
        <end position="23"/>
    </location>
</feature>
<comment type="caution">
    <text evidence="5">The sequence shown here is derived from an EMBL/GenBank/DDBJ whole genome shotgun (WGS) entry which is preliminary data.</text>
</comment>
<comment type="similarity">
    <text evidence="1">Belongs to the bacterial secretin family.</text>
</comment>
<protein>
    <submittedName>
        <fullName evidence="5">Type II and III secretion system protein</fullName>
    </submittedName>
</protein>
<keyword evidence="6" id="KW-1185">Reference proteome</keyword>
<sequence>MLKPSFVLALLVIAFALPHTAHAEGAPAPARTRDAAPGITYHQSKPITIVAGEIAMLPIRGKIVRLALGSGDILSTTTVDANLLLIAEQVGTTSLLVWTRDEVHSYRVHVVPKDLAETRAKIDLLTRDLNGVKVETLGNEIVLTGVAHRDALARLGAGLRGVPGVVLNVKEDQGSAFTRSVLFRLHFVEVRRSLLESIGINWAKSANGPTAGYIGIATDKGVYDPPRAYTPEDDLLSPIPPFVTRNGSKGGHFLGLATSLTSRLNLGVSSGDVQVLASPELTAKSGGKARLQVGGEVPIPLAGAFGSTTVEFKPYGIILQIEPQIDADGIITAKVSTELSQIDPAVTVAGVPGFLTRNTNTEISVKEGEMVALSGLVNSEMANAVDRVPGISRIPILGRLFRSDDFRNSKSELVVLLEPEIIAPGDGLAQQLRERGKANKKGFEDQVLELQRKESQTPIPDSSLDFYRN</sequence>
<dbReference type="Pfam" id="PF00263">
    <property type="entry name" value="Secretin"/>
    <property type="match status" value="1"/>
</dbReference>
<dbReference type="PANTHER" id="PTHR30332">
    <property type="entry name" value="PROBABLE GENERAL SECRETION PATHWAY PROTEIN D"/>
    <property type="match status" value="1"/>
</dbReference>
<feature type="domain" description="Pilus formation protein N-terminal" evidence="4">
    <location>
        <begin position="44"/>
        <end position="110"/>
    </location>
</feature>
<feature type="chain" id="PRO_5022677419" evidence="2">
    <location>
        <begin position="24"/>
        <end position="469"/>
    </location>
</feature>
<dbReference type="PANTHER" id="PTHR30332:SF17">
    <property type="entry name" value="TYPE IV PILIATION SYSTEM PROTEIN DR_0774-RELATED"/>
    <property type="match status" value="1"/>
</dbReference>
<dbReference type="RefSeq" id="WP_147935020.1">
    <property type="nucleotide sequence ID" value="NZ_VPFD01000012.1"/>
</dbReference>
<dbReference type="PRINTS" id="PR00811">
    <property type="entry name" value="BCTERIALGSPD"/>
</dbReference>
<keyword evidence="2" id="KW-0732">Signal</keyword>
<dbReference type="InterPro" id="IPR050810">
    <property type="entry name" value="Bact_Secretion_Sys_Channel"/>
</dbReference>
<dbReference type="GO" id="GO:0009306">
    <property type="term" value="P:protein secretion"/>
    <property type="evidence" value="ECO:0007669"/>
    <property type="project" value="InterPro"/>
</dbReference>
<dbReference type="Pfam" id="PF13629">
    <property type="entry name" value="T2SS-T3SS_pil_N"/>
    <property type="match status" value="1"/>
</dbReference>
<evidence type="ECO:0000259" key="4">
    <source>
        <dbReference type="Pfam" id="PF13629"/>
    </source>
</evidence>
<gene>
    <name evidence="5" type="ORF">FVD38_11975</name>
</gene>
<dbReference type="InterPro" id="IPR001775">
    <property type="entry name" value="GspD/PilQ"/>
</dbReference>
<reference evidence="5 6" key="1">
    <citation type="submission" date="2019-08" db="EMBL/GenBank/DDBJ databases">
        <title>Massilia golmudensis sp. nov., isolated from sand in the Qinghai-Tibetan Plateau.</title>
        <authorList>
            <person name="Zhang B."/>
        </authorList>
    </citation>
    <scope>NUCLEOTIDE SEQUENCE [LARGE SCALE GENOMIC DNA]</scope>
    <source>
        <strain evidence="5 6">GEM5</strain>
    </source>
</reference>
<dbReference type="EMBL" id="VPFD01000012">
    <property type="protein sequence ID" value="TXF99535.1"/>
    <property type="molecule type" value="Genomic_DNA"/>
</dbReference>
<dbReference type="Proteomes" id="UP000321413">
    <property type="component" value="Unassembled WGS sequence"/>
</dbReference>
<feature type="domain" description="Type II/III secretion system secretin-like" evidence="3">
    <location>
        <begin position="269"/>
        <end position="422"/>
    </location>
</feature>
<evidence type="ECO:0000313" key="6">
    <source>
        <dbReference type="Proteomes" id="UP000321413"/>
    </source>
</evidence>
<evidence type="ECO:0000259" key="3">
    <source>
        <dbReference type="Pfam" id="PF00263"/>
    </source>
</evidence>
<dbReference type="AlphaFoldDB" id="A0A5C7G3M6"/>
<dbReference type="InterPro" id="IPR004846">
    <property type="entry name" value="T2SS/T3SS_dom"/>
</dbReference>
<proteinExistence type="inferred from homology"/>
<dbReference type="GO" id="GO:0015627">
    <property type="term" value="C:type II protein secretion system complex"/>
    <property type="evidence" value="ECO:0007669"/>
    <property type="project" value="TreeGrafter"/>
</dbReference>
<evidence type="ECO:0000256" key="1">
    <source>
        <dbReference type="RuleBase" id="RU004003"/>
    </source>
</evidence>
<organism evidence="5 6">
    <name type="scientific">Massilia arenae</name>
    <dbReference type="NCBI Taxonomy" id="2603288"/>
    <lineage>
        <taxon>Bacteria</taxon>
        <taxon>Pseudomonadati</taxon>
        <taxon>Pseudomonadota</taxon>
        <taxon>Betaproteobacteria</taxon>
        <taxon>Burkholderiales</taxon>
        <taxon>Oxalobacteraceae</taxon>
        <taxon>Telluria group</taxon>
        <taxon>Massilia</taxon>
    </lineage>
</organism>
<evidence type="ECO:0000256" key="2">
    <source>
        <dbReference type="SAM" id="SignalP"/>
    </source>
</evidence>